<dbReference type="EMBL" id="SJDU01000104">
    <property type="protein sequence ID" value="TKZ35423.1"/>
    <property type="molecule type" value="Genomic_DNA"/>
</dbReference>
<evidence type="ECO:0000313" key="6">
    <source>
        <dbReference type="Proteomes" id="UP000310168"/>
    </source>
</evidence>
<dbReference type="InterPro" id="IPR011040">
    <property type="entry name" value="Sialidase"/>
</dbReference>
<evidence type="ECO:0000256" key="1">
    <source>
        <dbReference type="ARBA" id="ARBA00000427"/>
    </source>
</evidence>
<proteinExistence type="inferred from homology"/>
<reference evidence="5 6" key="1">
    <citation type="journal article" date="2019" name="Anaerobe">
        <title>Brachyspira catarrhinii sp. nov., an anaerobic intestinal spirochaete isolated from vervet monkeys may have been misidentified as Brachyspira aalborgi in previous studies.</title>
        <authorList>
            <person name="Phillips N.D."/>
            <person name="La T."/>
            <person name="Hampson D.J."/>
        </authorList>
    </citation>
    <scope>NUCLEOTIDE SEQUENCE [LARGE SCALE GENOMIC DNA]</scope>
    <source>
        <strain evidence="5 6">Z12</strain>
    </source>
</reference>
<keyword evidence="6" id="KW-1185">Reference proteome</keyword>
<dbReference type="Proteomes" id="UP000310168">
    <property type="component" value="Unassembled WGS sequence"/>
</dbReference>
<comment type="similarity">
    <text evidence="2">Belongs to the glycosyl hydrolase 33 family.</text>
</comment>
<organism evidence="5 6">
    <name type="scientific">Brachyspira catarrhinii</name>
    <dbReference type="NCBI Taxonomy" id="2528966"/>
    <lineage>
        <taxon>Bacteria</taxon>
        <taxon>Pseudomonadati</taxon>
        <taxon>Spirochaetota</taxon>
        <taxon>Spirochaetia</taxon>
        <taxon>Brachyspirales</taxon>
        <taxon>Brachyspiraceae</taxon>
        <taxon>Brachyspira</taxon>
    </lineage>
</organism>
<name>A0ABY2TSK7_9SPIR</name>
<dbReference type="EC" id="3.2.1.18" evidence="3"/>
<evidence type="ECO:0000256" key="3">
    <source>
        <dbReference type="ARBA" id="ARBA00012733"/>
    </source>
</evidence>
<gene>
    <name evidence="5" type="ORF">EZH24_05385</name>
</gene>
<protein>
    <recommendedName>
        <fullName evidence="3">exo-alpha-sialidase</fullName>
        <ecNumber evidence="3">3.2.1.18</ecNumber>
    </recommendedName>
</protein>
<dbReference type="RefSeq" id="WP_137998118.1">
    <property type="nucleotide sequence ID" value="NZ_SJDU01000104.1"/>
</dbReference>
<evidence type="ECO:0000256" key="2">
    <source>
        <dbReference type="ARBA" id="ARBA00009348"/>
    </source>
</evidence>
<dbReference type="PANTHER" id="PTHR10628:SF30">
    <property type="entry name" value="EXO-ALPHA-SIALIDASE"/>
    <property type="match status" value="1"/>
</dbReference>
<dbReference type="SUPFAM" id="SSF50939">
    <property type="entry name" value="Sialidases"/>
    <property type="match status" value="1"/>
</dbReference>
<dbReference type="PROSITE" id="PS51257">
    <property type="entry name" value="PROKAR_LIPOPROTEIN"/>
    <property type="match status" value="1"/>
</dbReference>
<dbReference type="Pfam" id="PF13088">
    <property type="entry name" value="BNR_2"/>
    <property type="match status" value="1"/>
</dbReference>
<dbReference type="PANTHER" id="PTHR10628">
    <property type="entry name" value="SIALIDASE"/>
    <property type="match status" value="1"/>
</dbReference>
<comment type="caution">
    <text evidence="5">The sequence shown here is derived from an EMBL/GenBank/DDBJ whole genome shotgun (WGS) entry which is preliminary data.</text>
</comment>
<dbReference type="InterPro" id="IPR026856">
    <property type="entry name" value="Sialidase_fam"/>
</dbReference>
<evidence type="ECO:0000259" key="4">
    <source>
        <dbReference type="Pfam" id="PF13088"/>
    </source>
</evidence>
<dbReference type="CDD" id="cd15482">
    <property type="entry name" value="Sialidase_non-viral"/>
    <property type="match status" value="1"/>
</dbReference>
<dbReference type="InterPro" id="IPR036278">
    <property type="entry name" value="Sialidase_sf"/>
</dbReference>
<feature type="domain" description="Sialidase" evidence="4">
    <location>
        <begin position="133"/>
        <end position="359"/>
    </location>
</feature>
<accession>A0ABY2TSK7</accession>
<dbReference type="Gene3D" id="2.120.10.10">
    <property type="match status" value="1"/>
</dbReference>
<evidence type="ECO:0000313" key="5">
    <source>
        <dbReference type="EMBL" id="TKZ35423.1"/>
    </source>
</evidence>
<sequence>MLKKIFLISIITIIACMTISCGVDYAFSPYYKDSNENKDYVLKMEEQKELDVRFALVESYQTSGDGTGRVYRNPSFVGSSYGYLLAFYEYRKYSGEIGIDGEIICDIQIKKSSNGKTFDSFGSTIGKAATSGTNSHGSPVSFYANNKDLVLLSSSGMGFSNNDEGESKISISKSYDNGSKWSDWIDIDDSVFSDLKTQGFDRFYPVSGNGITLSDGTLACALDIGSTNNKGATGKTVKHLGFAILYSRDNGENWKVGGVHKYSEEDSYKNAKIIARTSDKSLLIVASPKTSGDAKWFKASDLTSSINEWSEGAKIESNGGKIEGTKLRGGNRIILTYADTNNNLWIAVSEDEGRTFETYKKELHDKLGYNSTVRGLIDGTIVFFFEFTIRNSIDNNTLYKLNYRRISVNWLTDGTQDYYVGW</sequence>
<comment type="catalytic activity">
    <reaction evidence="1">
        <text>Hydrolysis of alpha-(2-&gt;3)-, alpha-(2-&gt;6)-, alpha-(2-&gt;8)- glycosidic linkages of terminal sialic acid residues in oligosaccharides, glycoproteins, glycolipids, colominic acid and synthetic substrates.</text>
        <dbReference type="EC" id="3.2.1.18"/>
    </reaction>
</comment>